<dbReference type="Proteomes" id="UP000016665">
    <property type="component" value="Chromosome 23"/>
</dbReference>
<organism evidence="5 6">
    <name type="scientific">Ficedula albicollis</name>
    <name type="common">Collared flycatcher</name>
    <name type="synonym">Muscicapa albicollis</name>
    <dbReference type="NCBI Taxonomy" id="59894"/>
    <lineage>
        <taxon>Eukaryota</taxon>
        <taxon>Metazoa</taxon>
        <taxon>Chordata</taxon>
        <taxon>Craniata</taxon>
        <taxon>Vertebrata</taxon>
        <taxon>Euteleostomi</taxon>
        <taxon>Archelosauria</taxon>
        <taxon>Archosauria</taxon>
        <taxon>Dinosauria</taxon>
        <taxon>Saurischia</taxon>
        <taxon>Theropoda</taxon>
        <taxon>Coelurosauria</taxon>
        <taxon>Aves</taxon>
        <taxon>Neognathae</taxon>
        <taxon>Neoaves</taxon>
        <taxon>Telluraves</taxon>
        <taxon>Australaves</taxon>
        <taxon>Passeriformes</taxon>
        <taxon>Muscicapidae</taxon>
        <taxon>Ficedula</taxon>
    </lineage>
</organism>
<reference evidence="5 6" key="1">
    <citation type="journal article" date="2012" name="Nature">
        <title>The genomic landscape of species divergence in Ficedula flycatchers.</title>
        <authorList>
            <person name="Ellegren H."/>
            <person name="Smeds L."/>
            <person name="Burri R."/>
            <person name="Olason P.I."/>
            <person name="Backstrom N."/>
            <person name="Kawakami T."/>
            <person name="Kunstner A."/>
            <person name="Makinen H."/>
            <person name="Nadachowska-Brzyska K."/>
            <person name="Qvarnstrom A."/>
            <person name="Uebbing S."/>
            <person name="Wolf J.B."/>
        </authorList>
    </citation>
    <scope>NUCLEOTIDE SEQUENCE [LARGE SCALE GENOMIC DNA]</scope>
</reference>
<evidence type="ECO:0000313" key="6">
    <source>
        <dbReference type="Proteomes" id="UP000016665"/>
    </source>
</evidence>
<reference evidence="5" key="2">
    <citation type="submission" date="2025-08" db="UniProtKB">
        <authorList>
            <consortium name="Ensembl"/>
        </authorList>
    </citation>
    <scope>IDENTIFICATION</scope>
</reference>
<dbReference type="GO" id="GO:0048167">
    <property type="term" value="P:regulation of synaptic plasticity"/>
    <property type="evidence" value="ECO:0007669"/>
    <property type="project" value="TreeGrafter"/>
</dbReference>
<proteinExistence type="predicted"/>
<dbReference type="Pfam" id="PF00168">
    <property type="entry name" value="C2"/>
    <property type="match status" value="1"/>
</dbReference>
<dbReference type="SMART" id="SM00239">
    <property type="entry name" value="C2"/>
    <property type="match status" value="1"/>
</dbReference>
<feature type="region of interest" description="Disordered" evidence="3">
    <location>
        <begin position="105"/>
        <end position="156"/>
    </location>
</feature>
<dbReference type="GO" id="GO:2000300">
    <property type="term" value="P:regulation of synaptic vesicle exocytosis"/>
    <property type="evidence" value="ECO:0007669"/>
    <property type="project" value="TreeGrafter"/>
</dbReference>
<name>A0A803VCN7_FICAL</name>
<evidence type="ECO:0000259" key="4">
    <source>
        <dbReference type="PROSITE" id="PS50004"/>
    </source>
</evidence>
<evidence type="ECO:0000256" key="1">
    <source>
        <dbReference type="ARBA" id="ARBA00023018"/>
    </source>
</evidence>
<accession>A0A803VCN7</accession>
<feature type="domain" description="C2" evidence="4">
    <location>
        <begin position="192"/>
        <end position="321"/>
    </location>
</feature>
<dbReference type="InterPro" id="IPR000008">
    <property type="entry name" value="C2_dom"/>
</dbReference>
<comment type="subcellular location">
    <subcellularLocation>
        <location evidence="2">Synapse</location>
    </subcellularLocation>
</comment>
<dbReference type="PANTHER" id="PTHR12157:SF25">
    <property type="entry name" value="REGULATING SYNAPTIC MEMBRANE EXOCYTOSIS PROTEIN 3"/>
    <property type="match status" value="1"/>
</dbReference>
<dbReference type="InterPro" id="IPR039032">
    <property type="entry name" value="Rim-like"/>
</dbReference>
<gene>
    <name evidence="5" type="primary">RIMS3</name>
</gene>
<dbReference type="GO" id="GO:0044325">
    <property type="term" value="F:transmembrane transporter binding"/>
    <property type="evidence" value="ECO:0007669"/>
    <property type="project" value="Ensembl"/>
</dbReference>
<evidence type="ECO:0000313" key="5">
    <source>
        <dbReference type="Ensembl" id="ENSFALP00000020493.1"/>
    </source>
</evidence>
<sequence length="406" mass="42824">MPAPIRRCQPSRPHLVPAADRGQQRRCRCPAGALTMFNGDGSSSSARNVVRSSSISGEMYSLEKSARGSADSVTVTASKKRRSSLGAKMVAIVGLSQWSKSTLQLNQTEGGPKKLRSTIRRSTETGIAVEMRTRVTRQGSRESTDGSTNSNSSDGTFIFPTTRLGAESQFSDFLDGLGPGQLVGRQTLATPPMGDVHVGVADRSGQLEVDVIQARGLIPKMGSKCIPATYVKVYLLENGVCLAKKKTKVVKKTCDPSFQQPLLFEESPQGKVLQVGRDTFPCPSLSWGTARGGTATAALGWDALGAGMFSLGLGCSPWGWDVLLGAGMFSLGLGCSPWGWDVLLGAGMFSLGLGCSPWGWDVLLGAGMFSLGLGCSPWGWDVLLGAGMFSLGLGCSPWSLGFSPWG</sequence>
<evidence type="ECO:0000256" key="2">
    <source>
        <dbReference type="ARBA" id="ARBA00034103"/>
    </source>
</evidence>
<keyword evidence="1" id="KW-0770">Synapse</keyword>
<dbReference type="GeneTree" id="ENSGT00940000159332"/>
<dbReference type="GO" id="GO:0048791">
    <property type="term" value="P:calcium ion-regulated exocytosis of neurotransmitter"/>
    <property type="evidence" value="ECO:0007669"/>
    <property type="project" value="TreeGrafter"/>
</dbReference>
<dbReference type="GO" id="GO:0050806">
    <property type="term" value="P:positive regulation of synaptic transmission"/>
    <property type="evidence" value="ECO:0007669"/>
    <property type="project" value="TreeGrafter"/>
</dbReference>
<protein>
    <submittedName>
        <fullName evidence="5">Regulating synaptic membrane exocytosis 3</fullName>
    </submittedName>
</protein>
<dbReference type="GO" id="GO:0042391">
    <property type="term" value="P:regulation of membrane potential"/>
    <property type="evidence" value="ECO:0007669"/>
    <property type="project" value="Ensembl"/>
</dbReference>
<evidence type="ECO:0000256" key="3">
    <source>
        <dbReference type="SAM" id="MobiDB-lite"/>
    </source>
</evidence>
<feature type="region of interest" description="Disordered" evidence="3">
    <location>
        <begin position="1"/>
        <end position="22"/>
    </location>
</feature>
<dbReference type="AlphaFoldDB" id="A0A803VCN7"/>
<dbReference type="PANTHER" id="PTHR12157">
    <property type="entry name" value="REGULATING SYNAPTIC MEMBRANE EXOCYTOSIS PROTEIN"/>
    <property type="match status" value="1"/>
</dbReference>
<dbReference type="GO" id="GO:0048788">
    <property type="term" value="C:cytoskeleton of presynaptic active zone"/>
    <property type="evidence" value="ECO:0007669"/>
    <property type="project" value="TreeGrafter"/>
</dbReference>
<dbReference type="InterPro" id="IPR035892">
    <property type="entry name" value="C2_domain_sf"/>
</dbReference>
<dbReference type="SUPFAM" id="SSF49562">
    <property type="entry name" value="C2 domain (Calcium/lipid-binding domain, CaLB)"/>
    <property type="match status" value="1"/>
</dbReference>
<reference evidence="5" key="3">
    <citation type="submission" date="2025-09" db="UniProtKB">
        <authorList>
            <consortium name="Ensembl"/>
        </authorList>
    </citation>
    <scope>IDENTIFICATION</scope>
</reference>
<dbReference type="GO" id="GO:0031267">
    <property type="term" value="F:small GTPase binding"/>
    <property type="evidence" value="ECO:0007669"/>
    <property type="project" value="InterPro"/>
</dbReference>
<keyword evidence="6" id="KW-1185">Reference proteome</keyword>
<feature type="compositionally biased region" description="Low complexity" evidence="3">
    <location>
        <begin position="145"/>
        <end position="156"/>
    </location>
</feature>
<dbReference type="Gene3D" id="2.60.40.150">
    <property type="entry name" value="C2 domain"/>
    <property type="match status" value="1"/>
</dbReference>
<dbReference type="PROSITE" id="PS50004">
    <property type="entry name" value="C2"/>
    <property type="match status" value="1"/>
</dbReference>
<dbReference type="GO" id="GO:0042734">
    <property type="term" value="C:presynaptic membrane"/>
    <property type="evidence" value="ECO:0007669"/>
    <property type="project" value="TreeGrafter"/>
</dbReference>
<dbReference type="Ensembl" id="ENSFALT00000025092.1">
    <property type="protein sequence ID" value="ENSFALP00000020493.1"/>
    <property type="gene ID" value="ENSFALG00000000664.2"/>
</dbReference>